<organism evidence="29 30">
    <name type="scientific">Idiomarina seosinensis</name>
    <dbReference type="NCBI Taxonomy" id="281739"/>
    <lineage>
        <taxon>Bacteria</taxon>
        <taxon>Pseudomonadati</taxon>
        <taxon>Pseudomonadota</taxon>
        <taxon>Gammaproteobacteria</taxon>
        <taxon>Alteromonadales</taxon>
        <taxon>Idiomarinaceae</taxon>
        <taxon>Idiomarina</taxon>
    </lineage>
</organism>
<dbReference type="PANTHER" id="PTHR32282">
    <property type="entry name" value="BINDING PROTEIN TRANSPEPTIDASE, PUTATIVE-RELATED"/>
    <property type="match status" value="1"/>
</dbReference>
<keyword evidence="16" id="KW-0046">Antibiotic resistance</keyword>
<dbReference type="Gene3D" id="3.40.710.10">
    <property type="entry name" value="DD-peptidase/beta-lactamase superfamily"/>
    <property type="match status" value="1"/>
</dbReference>
<comment type="subcellular location">
    <subcellularLocation>
        <location evidence="2">Cell membrane</location>
    </subcellularLocation>
</comment>
<dbReference type="GO" id="GO:0030288">
    <property type="term" value="C:outer membrane-bounded periplasmic space"/>
    <property type="evidence" value="ECO:0007669"/>
    <property type="project" value="TreeGrafter"/>
</dbReference>
<feature type="domain" description="Penicillin-binding protein transpeptidase" evidence="26">
    <location>
        <begin position="414"/>
        <end position="662"/>
    </location>
</feature>
<keyword evidence="17" id="KW-0511">Multifunctional enzyme</keyword>
<proteinExistence type="inferred from homology"/>
<keyword evidence="13 23" id="KW-0133">Cell shape</keyword>
<dbReference type="GO" id="GO:0046677">
    <property type="term" value="P:response to antibiotic"/>
    <property type="evidence" value="ECO:0007669"/>
    <property type="project" value="UniProtKB-UniRule"/>
</dbReference>
<evidence type="ECO:0000256" key="12">
    <source>
        <dbReference type="ARBA" id="ARBA00022801"/>
    </source>
</evidence>
<dbReference type="UniPathway" id="UPA00219"/>
<evidence type="ECO:0000256" key="7">
    <source>
        <dbReference type="ARBA" id="ARBA00022475"/>
    </source>
</evidence>
<evidence type="ECO:0000256" key="10">
    <source>
        <dbReference type="ARBA" id="ARBA00022676"/>
    </source>
</evidence>
<evidence type="ECO:0000256" key="1">
    <source>
        <dbReference type="ARBA" id="ARBA00002624"/>
    </source>
</evidence>
<keyword evidence="10 23" id="KW-0328">Glycosyltransferase</keyword>
<dbReference type="GO" id="GO:0006508">
    <property type="term" value="P:proteolysis"/>
    <property type="evidence" value="ECO:0007669"/>
    <property type="project" value="UniProtKB-KW"/>
</dbReference>
<keyword evidence="30" id="KW-1185">Reference proteome</keyword>
<evidence type="ECO:0000256" key="3">
    <source>
        <dbReference type="ARBA" id="ARBA00004752"/>
    </source>
</evidence>
<keyword evidence="8" id="KW-0121">Carboxypeptidase</keyword>
<feature type="domain" description="Bifunctional transglycosylase second" evidence="28">
    <location>
        <begin position="58"/>
        <end position="142"/>
    </location>
</feature>
<comment type="catalytic activity">
    <reaction evidence="20">
        <text>Preferential cleavage: (Ac)2-L-Lys-D-Ala-|-D-Ala. Also transpeptidation of peptidyl-alanyl moieties that are N-acyl substituents of D-alanine.</text>
        <dbReference type="EC" id="3.4.16.4"/>
    </reaction>
</comment>
<dbReference type="GO" id="GO:0008360">
    <property type="term" value="P:regulation of cell shape"/>
    <property type="evidence" value="ECO:0007669"/>
    <property type="project" value="UniProtKB-UniRule"/>
</dbReference>
<dbReference type="Proteomes" id="UP000287908">
    <property type="component" value="Unassembled WGS sequence"/>
</dbReference>
<comment type="function">
    <text evidence="1 23">Cell wall formation. Synthesis of cross-linked peptidoglycan from the lipid intermediates. The enzyme has a penicillin-insensitive transglycosylase N-terminal domain (formation of linear glycan strands) and a penicillin-sensitive transpeptidase C-terminal domain (cross-linking of the peptide subunits).</text>
</comment>
<evidence type="ECO:0000259" key="27">
    <source>
        <dbReference type="Pfam" id="PF00912"/>
    </source>
</evidence>
<dbReference type="InterPro" id="IPR001264">
    <property type="entry name" value="Glyco_trans_51"/>
</dbReference>
<evidence type="ECO:0000256" key="24">
    <source>
        <dbReference type="PIRSR" id="PIRSR002799-1"/>
    </source>
</evidence>
<evidence type="ECO:0000256" key="9">
    <source>
        <dbReference type="ARBA" id="ARBA00022670"/>
    </source>
</evidence>
<keyword evidence="25" id="KW-0812">Transmembrane</keyword>
<dbReference type="Pfam" id="PF00905">
    <property type="entry name" value="Transpeptidase"/>
    <property type="match status" value="1"/>
</dbReference>
<name>A0A432ZB97_9GAMM</name>
<feature type="transmembrane region" description="Helical" evidence="25">
    <location>
        <begin position="7"/>
        <end position="31"/>
    </location>
</feature>
<evidence type="ECO:0000256" key="14">
    <source>
        <dbReference type="ARBA" id="ARBA00022984"/>
    </source>
</evidence>
<dbReference type="RefSeq" id="WP_126785053.1">
    <property type="nucleotide sequence ID" value="NZ_PIQF01000003.1"/>
</dbReference>
<dbReference type="GO" id="GO:0008658">
    <property type="term" value="F:penicillin binding"/>
    <property type="evidence" value="ECO:0007669"/>
    <property type="project" value="UniProtKB-UniRule"/>
</dbReference>
<dbReference type="OrthoDB" id="9766909at2"/>
<evidence type="ECO:0000256" key="6">
    <source>
        <dbReference type="ARBA" id="ARBA00018637"/>
    </source>
</evidence>
<sequence>MKNKPWLRYLLVTALKLAVVVSTALVFYLMYLDASLSRVFASERYQAPALVYASETSIYPGKRLTKQQLIRQLERLSYQRSTNTEETGYYSHAGSTLMVHRRPFEFADGPQMSRRVEIRFDGNTVQSIRDWSSSAALRELRLEPQLVGRINPLDNEDRLLIGLELVPNLLIETLLLVEDRNFYHHSGVSPWSVMRALVANIKAGRTVQGGSTLTQQLVKNLYLTREQTLWRKFHEAMMALVIDYRFDKNTILETYLNEVYFGQDGRHAIHGIGLASQYYFGRQVQELTASQVALLIAMVKGPSYYDPRRYPERAKSRRDTILRLMYENDLLAKSNYIAAVETPLVVRESRRLVEEGYPHYIDRIRRELGKIVLPPDWHEVGLKIYTAMDVELQSTAQKALAAGVPGKDMEGIQGAMVISDYRQGGIRALVGSTVPSALGFNRALMALRPIGSLIKPVIYASAMTVSDKMHLGSRVVDEPVSLEDEHGKPWQPENYDKEYLGEMLIYEALVKSRNIPAVRIGLRVGTKTLVNYLKAMGVTTPINSYPSLTLGAVELSPLAVNRIFATIANDGKYQPLRAITSITTHSGETVYKASDTKPEPVYSTAVSYMTRYGMAGVVSQGTASALQDVLDGATVAAKTGTTNDYKDSWFVSVDGDNVVTTWLGRDDNQPTGFTGSSGALQVTREVYRQAPPRPMSLRPVDGVTLQSFHRLKGVRIPADCQQAVSLPAPPLSLEDDINCNAEIEQKSWLERLFGG</sequence>
<evidence type="ECO:0000256" key="21">
    <source>
        <dbReference type="ARBA" id="ARBA00049902"/>
    </source>
</evidence>
<dbReference type="InterPro" id="IPR050396">
    <property type="entry name" value="Glycosyltr_51/Transpeptidase"/>
</dbReference>
<dbReference type="GO" id="GO:0009002">
    <property type="term" value="F:serine-type D-Ala-D-Ala carboxypeptidase activity"/>
    <property type="evidence" value="ECO:0007669"/>
    <property type="project" value="UniProtKB-EC"/>
</dbReference>
<evidence type="ECO:0000256" key="5">
    <source>
        <dbReference type="ARBA" id="ARBA00007739"/>
    </source>
</evidence>
<reference evidence="29 30" key="1">
    <citation type="journal article" date="2011" name="Front. Microbiol.">
        <title>Genomic signatures of strain selection and enhancement in Bacillus atrophaeus var. globigii, a historical biowarfare simulant.</title>
        <authorList>
            <person name="Gibbons H.S."/>
            <person name="Broomall S.M."/>
            <person name="McNew L.A."/>
            <person name="Daligault H."/>
            <person name="Chapman C."/>
            <person name="Bruce D."/>
            <person name="Karavis M."/>
            <person name="Krepps M."/>
            <person name="McGregor P.A."/>
            <person name="Hong C."/>
            <person name="Park K.H."/>
            <person name="Akmal A."/>
            <person name="Feldman A."/>
            <person name="Lin J.S."/>
            <person name="Chang W.E."/>
            <person name="Higgs B.W."/>
            <person name="Demirev P."/>
            <person name="Lindquist J."/>
            <person name="Liem A."/>
            <person name="Fochler E."/>
            <person name="Read T.D."/>
            <person name="Tapia R."/>
            <person name="Johnson S."/>
            <person name="Bishop-Lilly K.A."/>
            <person name="Detter C."/>
            <person name="Han C."/>
            <person name="Sozhamannan S."/>
            <person name="Rosenzweig C.N."/>
            <person name="Skowronski E.W."/>
        </authorList>
    </citation>
    <scope>NUCLEOTIDE SEQUENCE [LARGE SCALE GENOMIC DNA]</scope>
    <source>
        <strain evidence="29 30">CL-SP19</strain>
    </source>
</reference>
<evidence type="ECO:0000313" key="29">
    <source>
        <dbReference type="EMBL" id="RUO75180.1"/>
    </source>
</evidence>
<dbReference type="GO" id="GO:0009274">
    <property type="term" value="C:peptidoglycan-based cell wall"/>
    <property type="evidence" value="ECO:0007669"/>
    <property type="project" value="UniProtKB-UniRule"/>
</dbReference>
<keyword evidence="12" id="KW-0378">Hydrolase</keyword>
<evidence type="ECO:0000256" key="2">
    <source>
        <dbReference type="ARBA" id="ARBA00004236"/>
    </source>
</evidence>
<dbReference type="GO" id="GO:0008955">
    <property type="term" value="F:peptidoglycan glycosyltransferase activity"/>
    <property type="evidence" value="ECO:0007669"/>
    <property type="project" value="UniProtKB-UniRule"/>
</dbReference>
<comment type="catalytic activity">
    <reaction evidence="21">
        <text>[GlcNAc-(1-&gt;4)-Mur2Ac(oyl-L-Ala-gamma-D-Glu-L-Lys-D-Ala-D-Ala)](n)-di-trans,octa-cis-undecaprenyl diphosphate + beta-D-GlcNAc-(1-&gt;4)-Mur2Ac(oyl-L-Ala-gamma-D-Glu-L-Lys-D-Ala-D-Ala)-di-trans,octa-cis-undecaprenyl diphosphate = [GlcNAc-(1-&gt;4)-Mur2Ac(oyl-L-Ala-gamma-D-Glu-L-Lys-D-Ala-D-Ala)](n+1)-di-trans,octa-cis-undecaprenyl diphosphate + di-trans,octa-cis-undecaprenyl diphosphate + H(+)</text>
        <dbReference type="Rhea" id="RHEA:23708"/>
        <dbReference type="Rhea" id="RHEA-COMP:9602"/>
        <dbReference type="Rhea" id="RHEA-COMP:9603"/>
        <dbReference type="ChEBI" id="CHEBI:15378"/>
        <dbReference type="ChEBI" id="CHEBI:58405"/>
        <dbReference type="ChEBI" id="CHEBI:60033"/>
        <dbReference type="ChEBI" id="CHEBI:78435"/>
        <dbReference type="EC" id="2.4.99.28"/>
    </reaction>
</comment>
<evidence type="ECO:0000256" key="22">
    <source>
        <dbReference type="NCBIfam" id="TIGR02071"/>
    </source>
</evidence>
<evidence type="ECO:0000259" key="28">
    <source>
        <dbReference type="Pfam" id="PF14814"/>
    </source>
</evidence>
<keyword evidence="18 23" id="KW-0961">Cell wall biogenesis/degradation</keyword>
<dbReference type="AlphaFoldDB" id="A0A432ZB97"/>
<dbReference type="InterPro" id="IPR001460">
    <property type="entry name" value="PCN-bd_Tpept"/>
</dbReference>
<dbReference type="NCBIfam" id="TIGR02071">
    <property type="entry name" value="PBP_1b"/>
    <property type="match status" value="1"/>
</dbReference>
<gene>
    <name evidence="29" type="primary">mrcB</name>
    <name evidence="29" type="ORF">CWI81_09350</name>
</gene>
<evidence type="ECO:0000256" key="23">
    <source>
        <dbReference type="PIRNR" id="PIRNR002799"/>
    </source>
</evidence>
<evidence type="ECO:0000256" key="11">
    <source>
        <dbReference type="ARBA" id="ARBA00022679"/>
    </source>
</evidence>
<comment type="similarity">
    <text evidence="4 23">In the C-terminal section; belongs to the transpeptidase family.</text>
</comment>
<accession>A0A432ZB97</accession>
<evidence type="ECO:0000256" key="15">
    <source>
        <dbReference type="ARBA" id="ARBA00023136"/>
    </source>
</evidence>
<evidence type="ECO:0000256" key="16">
    <source>
        <dbReference type="ARBA" id="ARBA00023251"/>
    </source>
</evidence>
<dbReference type="InterPro" id="IPR012338">
    <property type="entry name" value="Beta-lactam/transpept-like"/>
</dbReference>
<evidence type="ECO:0000259" key="26">
    <source>
        <dbReference type="Pfam" id="PF00905"/>
    </source>
</evidence>
<dbReference type="GO" id="GO:0005886">
    <property type="term" value="C:plasma membrane"/>
    <property type="evidence" value="ECO:0007669"/>
    <property type="project" value="UniProtKB-SubCell"/>
</dbReference>
<dbReference type="Pfam" id="PF00912">
    <property type="entry name" value="Transgly"/>
    <property type="match status" value="1"/>
</dbReference>
<dbReference type="EMBL" id="PIQF01000003">
    <property type="protein sequence ID" value="RUO75180.1"/>
    <property type="molecule type" value="Genomic_DNA"/>
</dbReference>
<dbReference type="Gene3D" id="3.30.2060.10">
    <property type="entry name" value="Penicillin-binding protein 1b domain"/>
    <property type="match status" value="1"/>
</dbReference>
<comment type="pathway">
    <text evidence="3 23">Cell wall biogenesis; peptidoglycan biosynthesis.</text>
</comment>
<evidence type="ECO:0000313" key="30">
    <source>
        <dbReference type="Proteomes" id="UP000287908"/>
    </source>
</evidence>
<dbReference type="Gene3D" id="1.10.3810.10">
    <property type="entry name" value="Biosynthetic peptidoglycan transglycosylase-like"/>
    <property type="match status" value="1"/>
</dbReference>
<comment type="similarity">
    <text evidence="5 23">In the N-terminal section; belongs to the glycosyltransferase 51 family.</text>
</comment>
<dbReference type="SUPFAM" id="SSF56601">
    <property type="entry name" value="beta-lactamase/transpeptidase-like"/>
    <property type="match status" value="1"/>
</dbReference>
<dbReference type="GO" id="GO:0071555">
    <property type="term" value="P:cell wall organization"/>
    <property type="evidence" value="ECO:0007669"/>
    <property type="project" value="UniProtKB-UniRule"/>
</dbReference>
<comment type="caution">
    <text evidence="29">The sequence shown here is derived from an EMBL/GenBank/DDBJ whole genome shotgun (WGS) entry which is preliminary data.</text>
</comment>
<evidence type="ECO:0000256" key="18">
    <source>
        <dbReference type="ARBA" id="ARBA00023316"/>
    </source>
</evidence>
<dbReference type="Pfam" id="PF14814">
    <property type="entry name" value="UB2H"/>
    <property type="match status" value="1"/>
</dbReference>
<dbReference type="GO" id="GO:0009252">
    <property type="term" value="P:peptidoglycan biosynthetic process"/>
    <property type="evidence" value="ECO:0007669"/>
    <property type="project" value="UniProtKB-UniRule"/>
</dbReference>
<evidence type="ECO:0000256" key="4">
    <source>
        <dbReference type="ARBA" id="ARBA00007090"/>
    </source>
</evidence>
<evidence type="ECO:0000256" key="25">
    <source>
        <dbReference type="SAM" id="Phobius"/>
    </source>
</evidence>
<feature type="active site" description="Proton donor; for transglycosylase activity" evidence="24">
    <location>
        <position position="178"/>
    </location>
</feature>
<keyword evidence="9" id="KW-0645">Protease</keyword>
<dbReference type="PANTHER" id="PTHR32282:SF11">
    <property type="entry name" value="PENICILLIN-BINDING PROTEIN 1B"/>
    <property type="match status" value="1"/>
</dbReference>
<dbReference type="InterPro" id="IPR028166">
    <property type="entry name" value="UB2H"/>
</dbReference>
<keyword evidence="11 23" id="KW-0808">Transferase</keyword>
<evidence type="ECO:0000256" key="17">
    <source>
        <dbReference type="ARBA" id="ARBA00023268"/>
    </source>
</evidence>
<dbReference type="InterPro" id="IPR023346">
    <property type="entry name" value="Lysozyme-like_dom_sf"/>
</dbReference>
<dbReference type="SUPFAM" id="SSF53955">
    <property type="entry name" value="Lysozyme-like"/>
    <property type="match status" value="1"/>
</dbReference>
<evidence type="ECO:0000256" key="19">
    <source>
        <dbReference type="ARBA" id="ARBA00032454"/>
    </source>
</evidence>
<keyword evidence="14 23" id="KW-0573">Peptidoglycan synthesis</keyword>
<evidence type="ECO:0000256" key="8">
    <source>
        <dbReference type="ARBA" id="ARBA00022645"/>
    </source>
</evidence>
<dbReference type="PIRSF" id="PIRSF002799">
    <property type="entry name" value="PBP_1b"/>
    <property type="match status" value="1"/>
</dbReference>
<feature type="domain" description="Glycosyl transferase family 51" evidence="27">
    <location>
        <begin position="154"/>
        <end position="325"/>
    </location>
</feature>
<evidence type="ECO:0000256" key="20">
    <source>
        <dbReference type="ARBA" id="ARBA00034000"/>
    </source>
</evidence>
<keyword evidence="7" id="KW-1003">Cell membrane</keyword>
<dbReference type="InterPro" id="IPR036950">
    <property type="entry name" value="PBP_transglycosylase"/>
</dbReference>
<protein>
    <recommendedName>
        <fullName evidence="6 22">Penicillin-binding protein 1B</fullName>
        <shortName evidence="23">PBP-1b</shortName>
        <shortName evidence="23">PBP1b</shortName>
    </recommendedName>
    <alternativeName>
        <fullName evidence="19 23">Murein polymerase</fullName>
    </alternativeName>
</protein>
<keyword evidence="25" id="KW-1133">Transmembrane helix</keyword>
<evidence type="ECO:0000256" key="13">
    <source>
        <dbReference type="ARBA" id="ARBA00022960"/>
    </source>
</evidence>
<feature type="active site" description="Acyl-ester intermediate; for transpeptidase activity" evidence="24">
    <location>
        <position position="452"/>
    </location>
</feature>
<keyword evidence="15 25" id="KW-0472">Membrane</keyword>
<dbReference type="InterPro" id="IPR011813">
    <property type="entry name" value="PBP_1b"/>
</dbReference>